<keyword evidence="2" id="KW-1133">Transmembrane helix</keyword>
<gene>
    <name evidence="3" type="ORF">NAF29_12985</name>
</gene>
<name>A0AA42B8U2_9GAMM</name>
<dbReference type="RefSeq" id="WP_251262032.1">
    <property type="nucleotide sequence ID" value="NZ_JAMQGP010000006.1"/>
</dbReference>
<accession>A0AA42B8U2</accession>
<evidence type="ECO:0000313" key="4">
    <source>
        <dbReference type="Proteomes" id="UP001165393"/>
    </source>
</evidence>
<dbReference type="EMBL" id="JAMQGP010000006">
    <property type="protein sequence ID" value="MCM2680576.1"/>
    <property type="molecule type" value="Genomic_DNA"/>
</dbReference>
<keyword evidence="2" id="KW-0812">Transmembrane</keyword>
<reference evidence="3 4" key="1">
    <citation type="journal article" date="2013" name="Antonie Van Leeuwenhoek">
        <title>Echinimonas agarilytica gen. nov., sp. nov., a new gammaproteobacterium isolated from the sea urchin Strongylocentrotus intermedius.</title>
        <authorList>
            <person name="Nedashkovskaya O.I."/>
            <person name="Stenkova A.M."/>
            <person name="Zhukova N.V."/>
            <person name="Van Trappen S."/>
            <person name="Lee J.S."/>
            <person name="Kim S.B."/>
        </authorList>
    </citation>
    <scope>NUCLEOTIDE SEQUENCE [LARGE SCALE GENOMIC DNA]</scope>
    <source>
        <strain evidence="3 4">KMM 6351</strain>
    </source>
</reference>
<keyword evidence="2" id="KW-0472">Membrane</keyword>
<proteinExistence type="predicted"/>
<evidence type="ECO:0000256" key="1">
    <source>
        <dbReference type="SAM" id="MobiDB-lite"/>
    </source>
</evidence>
<feature type="region of interest" description="Disordered" evidence="1">
    <location>
        <begin position="45"/>
        <end position="65"/>
    </location>
</feature>
<organism evidence="3 4">
    <name type="scientific">Echinimonas agarilytica</name>
    <dbReference type="NCBI Taxonomy" id="1215918"/>
    <lineage>
        <taxon>Bacteria</taxon>
        <taxon>Pseudomonadati</taxon>
        <taxon>Pseudomonadota</taxon>
        <taxon>Gammaproteobacteria</taxon>
        <taxon>Alteromonadales</taxon>
        <taxon>Echinimonadaceae</taxon>
        <taxon>Echinimonas</taxon>
    </lineage>
</organism>
<dbReference type="AlphaFoldDB" id="A0AA42B8U2"/>
<evidence type="ECO:0000313" key="3">
    <source>
        <dbReference type="EMBL" id="MCM2680576.1"/>
    </source>
</evidence>
<keyword evidence="4" id="KW-1185">Reference proteome</keyword>
<sequence length="65" mass="7281">MVLQILLVMALVFLLVLGAVILTCIWLSIWRGLVEMGRCNNTNRLGTDISFSDHHDESSPPVNRT</sequence>
<feature type="transmembrane region" description="Helical" evidence="2">
    <location>
        <begin position="6"/>
        <end position="29"/>
    </location>
</feature>
<dbReference type="Proteomes" id="UP001165393">
    <property type="component" value="Unassembled WGS sequence"/>
</dbReference>
<protein>
    <submittedName>
        <fullName evidence="3">Uncharacterized protein</fullName>
    </submittedName>
</protein>
<comment type="caution">
    <text evidence="3">The sequence shown here is derived from an EMBL/GenBank/DDBJ whole genome shotgun (WGS) entry which is preliminary data.</text>
</comment>
<evidence type="ECO:0000256" key="2">
    <source>
        <dbReference type="SAM" id="Phobius"/>
    </source>
</evidence>